<feature type="domain" description="ABC transporter" evidence="5">
    <location>
        <begin position="2"/>
        <end position="236"/>
    </location>
</feature>
<dbReference type="KEGG" id="dru:Desru_1715"/>
<dbReference type="Proteomes" id="UP000009234">
    <property type="component" value="Chromosome"/>
</dbReference>
<keyword evidence="1" id="KW-0813">Transport</keyword>
<dbReference type="CDD" id="cd03214">
    <property type="entry name" value="ABC_Iron-Siderophores_B12_Hemin"/>
    <property type="match status" value="1"/>
</dbReference>
<evidence type="ECO:0000256" key="2">
    <source>
        <dbReference type="ARBA" id="ARBA00022741"/>
    </source>
</evidence>
<dbReference type="InterPro" id="IPR003439">
    <property type="entry name" value="ABC_transporter-like_ATP-bd"/>
</dbReference>
<dbReference type="SUPFAM" id="SSF52540">
    <property type="entry name" value="P-loop containing nucleoside triphosphate hydrolases"/>
    <property type="match status" value="1"/>
</dbReference>
<dbReference type="FunFam" id="3.40.50.300:FF:000134">
    <property type="entry name" value="Iron-enterobactin ABC transporter ATP-binding protein"/>
    <property type="match status" value="1"/>
</dbReference>
<reference evidence="6 7" key="2">
    <citation type="journal article" date="2012" name="Stand. Genomic Sci.">
        <title>Complete genome sequence of the sulfate-reducing firmicute Desulfotomaculum ruminis type strain (DL(T)).</title>
        <authorList>
            <person name="Spring S."/>
            <person name="Visser M."/>
            <person name="Lu M."/>
            <person name="Copeland A."/>
            <person name="Lapidus A."/>
            <person name="Lucas S."/>
            <person name="Cheng J.F."/>
            <person name="Han C."/>
            <person name="Tapia R."/>
            <person name="Goodwin L.A."/>
            <person name="Pitluck S."/>
            <person name="Ivanova N."/>
            <person name="Land M."/>
            <person name="Hauser L."/>
            <person name="Larimer F."/>
            <person name="Rohde M."/>
            <person name="Goker M."/>
            <person name="Detter J.C."/>
            <person name="Kyrpides N.C."/>
            <person name="Woyke T."/>
            <person name="Schaap P.J."/>
            <person name="Plugge C.M."/>
            <person name="Muyzer G."/>
            <person name="Kuever J."/>
            <person name="Pereira I.A."/>
            <person name="Parshina S.N."/>
            <person name="Bernier-Latmani R."/>
            <person name="Stams A.J."/>
            <person name="Klenk H.P."/>
        </authorList>
    </citation>
    <scope>NUCLEOTIDE SEQUENCE [LARGE SCALE GENOMIC DNA]</scope>
    <source>
        <strain evidence="7">ATCC 23193 / DSM 2154 / NCIB 8452 / DL</strain>
    </source>
</reference>
<protein>
    <submittedName>
        <fullName evidence="6">ABC transporter related protein</fullName>
    </submittedName>
</protein>
<dbReference type="STRING" id="696281.Desru_1715"/>
<evidence type="ECO:0000256" key="4">
    <source>
        <dbReference type="ARBA" id="ARBA00022967"/>
    </source>
</evidence>
<dbReference type="EMBL" id="CP002780">
    <property type="protein sequence ID" value="AEG59979.1"/>
    <property type="molecule type" value="Genomic_DNA"/>
</dbReference>
<dbReference type="PROSITE" id="PS50893">
    <property type="entry name" value="ABC_TRANSPORTER_2"/>
    <property type="match status" value="1"/>
</dbReference>
<dbReference type="PANTHER" id="PTHR42794:SF1">
    <property type="entry name" value="HEMIN IMPORT ATP-BINDING PROTEIN HMUV"/>
    <property type="match status" value="1"/>
</dbReference>
<keyword evidence="3" id="KW-0067">ATP-binding</keyword>
<dbReference type="InterPro" id="IPR027417">
    <property type="entry name" value="P-loop_NTPase"/>
</dbReference>
<dbReference type="eggNOG" id="COG1120">
    <property type="taxonomic scope" value="Bacteria"/>
</dbReference>
<dbReference type="GO" id="GO:0016887">
    <property type="term" value="F:ATP hydrolysis activity"/>
    <property type="evidence" value="ECO:0007669"/>
    <property type="project" value="InterPro"/>
</dbReference>
<reference evidence="7" key="1">
    <citation type="submission" date="2011-05" db="EMBL/GenBank/DDBJ databases">
        <title>Complete sequence of Desulfotomaculum ruminis DSM 2154.</title>
        <authorList>
            <person name="Lucas S."/>
            <person name="Copeland A."/>
            <person name="Lapidus A."/>
            <person name="Cheng J.-F."/>
            <person name="Goodwin L."/>
            <person name="Pitluck S."/>
            <person name="Lu M."/>
            <person name="Detter J.C."/>
            <person name="Han C."/>
            <person name="Tapia R."/>
            <person name="Land M."/>
            <person name="Hauser L."/>
            <person name="Kyrpides N."/>
            <person name="Ivanova N."/>
            <person name="Mikhailova N."/>
            <person name="Pagani I."/>
            <person name="Stams A.J.M."/>
            <person name="Plugge C.M."/>
            <person name="Muyzer G."/>
            <person name="Kuever J."/>
            <person name="Parshina S.N."/>
            <person name="Ivanova A.E."/>
            <person name="Nazina T.N."/>
            <person name="Brambilla E."/>
            <person name="Spring S."/>
            <person name="Klenk H.-P."/>
            <person name="Woyke T."/>
        </authorList>
    </citation>
    <scope>NUCLEOTIDE SEQUENCE [LARGE SCALE GENOMIC DNA]</scope>
    <source>
        <strain evidence="7">ATCC 23193 / DSM 2154 / NCIB 8452 / DL</strain>
    </source>
</reference>
<dbReference type="AlphaFoldDB" id="F6DSY5"/>
<dbReference type="InterPro" id="IPR003593">
    <property type="entry name" value="AAA+_ATPase"/>
</dbReference>
<dbReference type="SMART" id="SM00382">
    <property type="entry name" value="AAA"/>
    <property type="match status" value="1"/>
</dbReference>
<dbReference type="OrthoDB" id="9802264at2"/>
<dbReference type="PROSITE" id="PS00211">
    <property type="entry name" value="ABC_TRANSPORTER_1"/>
    <property type="match status" value="1"/>
</dbReference>
<evidence type="ECO:0000313" key="6">
    <source>
        <dbReference type="EMBL" id="AEG59979.1"/>
    </source>
</evidence>
<keyword evidence="4" id="KW-1278">Translocase</keyword>
<sequence>MIEVRDLNFSYNGGRTILNQVAFDARESQCIAILGNNGAGKSTLIKCLNHILVPQRGTVYVNGEDIRKLKRNEIAKCMAYVAQRNAGGMFTVFDSVLLGRKPYIKLEPKQEDIDITQSVIKRMGLESFALRYVDELSGGEMQKVMLARALAQRPRVLLLDEPTSNLDLRNQYEVLATVREIAKEERISVIIVIHDLNLALRYCERFLFMKDRQVFAYGGREVMTPENIGYVYGIPVTVESIRGVSMVVPLPEI</sequence>
<evidence type="ECO:0000313" key="7">
    <source>
        <dbReference type="Proteomes" id="UP000009234"/>
    </source>
</evidence>
<gene>
    <name evidence="6" type="ordered locus">Desru_1715</name>
</gene>
<dbReference type="HOGENOM" id="CLU_000604_1_11_9"/>
<dbReference type="GO" id="GO:0005524">
    <property type="term" value="F:ATP binding"/>
    <property type="evidence" value="ECO:0007669"/>
    <property type="project" value="UniProtKB-KW"/>
</dbReference>
<evidence type="ECO:0000259" key="5">
    <source>
        <dbReference type="PROSITE" id="PS50893"/>
    </source>
</evidence>
<keyword evidence="7" id="KW-1185">Reference proteome</keyword>
<proteinExistence type="predicted"/>
<name>F6DSY5_DESRL</name>
<dbReference type="Pfam" id="PF00005">
    <property type="entry name" value="ABC_tran"/>
    <property type="match status" value="1"/>
</dbReference>
<keyword evidence="2" id="KW-0547">Nucleotide-binding</keyword>
<dbReference type="RefSeq" id="WP_013841743.1">
    <property type="nucleotide sequence ID" value="NC_015589.1"/>
</dbReference>
<accession>F6DSY5</accession>
<dbReference type="InterPro" id="IPR017871">
    <property type="entry name" value="ABC_transporter-like_CS"/>
</dbReference>
<dbReference type="Gene3D" id="3.40.50.300">
    <property type="entry name" value="P-loop containing nucleotide triphosphate hydrolases"/>
    <property type="match status" value="1"/>
</dbReference>
<evidence type="ECO:0000256" key="3">
    <source>
        <dbReference type="ARBA" id="ARBA00022840"/>
    </source>
</evidence>
<dbReference type="PANTHER" id="PTHR42794">
    <property type="entry name" value="HEMIN IMPORT ATP-BINDING PROTEIN HMUV"/>
    <property type="match status" value="1"/>
</dbReference>
<organism evidence="6 7">
    <name type="scientific">Desulforamulus ruminis (strain ATCC 23193 / DSM 2154 / NCIMB 8452 / DL)</name>
    <name type="common">Desulfotomaculum ruminis</name>
    <dbReference type="NCBI Taxonomy" id="696281"/>
    <lineage>
        <taxon>Bacteria</taxon>
        <taxon>Bacillati</taxon>
        <taxon>Bacillota</taxon>
        <taxon>Clostridia</taxon>
        <taxon>Eubacteriales</taxon>
        <taxon>Peptococcaceae</taxon>
        <taxon>Desulforamulus</taxon>
    </lineage>
</organism>
<evidence type="ECO:0000256" key="1">
    <source>
        <dbReference type="ARBA" id="ARBA00022448"/>
    </source>
</evidence>